<dbReference type="GO" id="GO:0000049">
    <property type="term" value="F:tRNA binding"/>
    <property type="evidence" value="ECO:0007669"/>
    <property type="project" value="UniProtKB-KW"/>
</dbReference>
<dbReference type="GO" id="GO:0005524">
    <property type="term" value="F:ATP binding"/>
    <property type="evidence" value="ECO:0007669"/>
    <property type="project" value="UniProtKB-KW"/>
</dbReference>
<evidence type="ECO:0000256" key="13">
    <source>
        <dbReference type="ARBA" id="ARBA00023146"/>
    </source>
</evidence>
<comment type="catalytic activity">
    <reaction evidence="15">
        <text>tRNA(Met) + L-methionine + ATP = L-methionyl-tRNA(Met) + AMP + diphosphate</text>
        <dbReference type="Rhea" id="RHEA:13481"/>
        <dbReference type="Rhea" id="RHEA-COMP:9667"/>
        <dbReference type="Rhea" id="RHEA-COMP:9698"/>
        <dbReference type="ChEBI" id="CHEBI:30616"/>
        <dbReference type="ChEBI" id="CHEBI:33019"/>
        <dbReference type="ChEBI" id="CHEBI:57844"/>
        <dbReference type="ChEBI" id="CHEBI:78442"/>
        <dbReference type="ChEBI" id="CHEBI:78530"/>
        <dbReference type="ChEBI" id="CHEBI:456215"/>
        <dbReference type="EC" id="6.1.1.10"/>
    </reaction>
</comment>
<feature type="domain" description="TRNA-binding" evidence="16">
    <location>
        <begin position="9"/>
        <end position="111"/>
    </location>
</feature>
<dbReference type="GO" id="GO:0004825">
    <property type="term" value="F:methionine-tRNA ligase activity"/>
    <property type="evidence" value="ECO:0007669"/>
    <property type="project" value="UniProtKB-EC"/>
</dbReference>
<keyword evidence="6" id="KW-0963">Cytoplasm</keyword>
<dbReference type="EC" id="6.1.1.10" evidence="4"/>
<comment type="function">
    <text evidence="1">Is required not only for elongation of protein synthesis but also for the initiation of all mRNA translation through initiator tRNA(fMet) aminoacylation.</text>
</comment>
<organism evidence="17 18">
    <name type="scientific">Candidatus Iainarchaeum sp</name>
    <dbReference type="NCBI Taxonomy" id="3101447"/>
    <lineage>
        <taxon>Archaea</taxon>
        <taxon>Candidatus Iainarchaeota</taxon>
        <taxon>Candidatus Iainarchaeia</taxon>
        <taxon>Candidatus Iainarchaeales</taxon>
        <taxon>Candidatus Iainarchaeaceae</taxon>
        <taxon>Candidatus Iainarchaeum</taxon>
    </lineage>
</organism>
<evidence type="ECO:0000256" key="15">
    <source>
        <dbReference type="ARBA" id="ARBA00047364"/>
    </source>
</evidence>
<evidence type="ECO:0000256" key="12">
    <source>
        <dbReference type="ARBA" id="ARBA00022917"/>
    </source>
</evidence>
<keyword evidence="9" id="KW-0547">Nucleotide-binding</keyword>
<dbReference type="InterPro" id="IPR012340">
    <property type="entry name" value="NA-bd_OB-fold"/>
</dbReference>
<keyword evidence="12" id="KW-0648">Protein biosynthesis</keyword>
<evidence type="ECO:0000259" key="16">
    <source>
        <dbReference type="PROSITE" id="PS50886"/>
    </source>
</evidence>
<comment type="subcellular location">
    <subcellularLocation>
        <location evidence="2">Cytoplasm</location>
    </subcellularLocation>
</comment>
<evidence type="ECO:0000313" key="17">
    <source>
        <dbReference type="EMBL" id="MBS3062009.1"/>
    </source>
</evidence>
<protein>
    <recommendedName>
        <fullName evidence="5">Methionine--tRNA ligase</fullName>
        <ecNumber evidence="4">6.1.1.10</ecNumber>
    </recommendedName>
    <alternativeName>
        <fullName evidence="14">Methionyl-tRNA synthetase</fullName>
    </alternativeName>
</protein>
<dbReference type="Pfam" id="PF01588">
    <property type="entry name" value="tRNA_bind"/>
    <property type="match status" value="1"/>
</dbReference>
<evidence type="ECO:0000256" key="14">
    <source>
        <dbReference type="ARBA" id="ARBA00030904"/>
    </source>
</evidence>
<evidence type="ECO:0000256" key="8">
    <source>
        <dbReference type="ARBA" id="ARBA00022598"/>
    </source>
</evidence>
<dbReference type="AlphaFoldDB" id="A0A8T4L8Y1"/>
<gene>
    <name evidence="17" type="ORF">J4215_05500</name>
</gene>
<name>A0A8T4L8Y1_9ARCH</name>
<evidence type="ECO:0000313" key="18">
    <source>
        <dbReference type="Proteomes" id="UP000675968"/>
    </source>
</evidence>
<evidence type="ECO:0000256" key="10">
    <source>
        <dbReference type="ARBA" id="ARBA00022840"/>
    </source>
</evidence>
<keyword evidence="8" id="KW-0436">Ligase</keyword>
<evidence type="ECO:0000256" key="3">
    <source>
        <dbReference type="ARBA" id="ARBA00011738"/>
    </source>
</evidence>
<dbReference type="EMBL" id="JAGVWC010000011">
    <property type="protein sequence ID" value="MBS3062009.1"/>
    <property type="molecule type" value="Genomic_DNA"/>
</dbReference>
<keyword evidence="10" id="KW-0067">ATP-binding</keyword>
<dbReference type="InterPro" id="IPR002547">
    <property type="entry name" value="tRNA-bd_dom"/>
</dbReference>
<comment type="subunit">
    <text evidence="3">Homodimer.</text>
</comment>
<evidence type="ECO:0000256" key="4">
    <source>
        <dbReference type="ARBA" id="ARBA00012838"/>
    </source>
</evidence>
<evidence type="ECO:0000256" key="9">
    <source>
        <dbReference type="ARBA" id="ARBA00022741"/>
    </source>
</evidence>
<evidence type="ECO:0000256" key="5">
    <source>
        <dbReference type="ARBA" id="ARBA00018753"/>
    </source>
</evidence>
<evidence type="ECO:0000256" key="1">
    <source>
        <dbReference type="ARBA" id="ARBA00003314"/>
    </source>
</evidence>
<accession>A0A8T4L8Y1</accession>
<dbReference type="PANTHER" id="PTHR11586:SF37">
    <property type="entry name" value="TRNA-BINDING DOMAIN-CONTAINING PROTEIN"/>
    <property type="match status" value="1"/>
</dbReference>
<dbReference type="GO" id="GO:0006412">
    <property type="term" value="P:translation"/>
    <property type="evidence" value="ECO:0007669"/>
    <property type="project" value="UniProtKB-KW"/>
</dbReference>
<dbReference type="GO" id="GO:0005737">
    <property type="term" value="C:cytoplasm"/>
    <property type="evidence" value="ECO:0007669"/>
    <property type="project" value="UniProtKB-SubCell"/>
</dbReference>
<dbReference type="Gene3D" id="2.40.50.140">
    <property type="entry name" value="Nucleic acid-binding proteins"/>
    <property type="match status" value="1"/>
</dbReference>
<dbReference type="FunFam" id="2.40.50.140:FF:000042">
    <property type="entry name" value="Methionine--tRNA ligase"/>
    <property type="match status" value="1"/>
</dbReference>
<reference evidence="17" key="2">
    <citation type="submission" date="2021-05" db="EMBL/GenBank/DDBJ databases">
        <title>Protein family content uncovers lineage relationships and bacterial pathway maintenance mechanisms in DPANN archaea.</title>
        <authorList>
            <person name="Castelle C.J."/>
            <person name="Meheust R."/>
            <person name="Jaffe A.L."/>
            <person name="Seitz K."/>
            <person name="Gong X."/>
            <person name="Baker B.J."/>
            <person name="Banfield J.F."/>
        </authorList>
    </citation>
    <scope>NUCLEOTIDE SEQUENCE</scope>
    <source>
        <strain evidence="17">RIFCSPLOWO2_01_FULL_AR10_48_17</strain>
    </source>
</reference>
<reference evidence="17" key="1">
    <citation type="submission" date="2021-03" db="EMBL/GenBank/DDBJ databases">
        <authorList>
            <person name="Jaffe A."/>
        </authorList>
    </citation>
    <scope>NUCLEOTIDE SEQUENCE</scope>
    <source>
        <strain evidence="17">RIFCSPLOWO2_01_FULL_AR10_48_17</strain>
    </source>
</reference>
<evidence type="ECO:0000256" key="6">
    <source>
        <dbReference type="ARBA" id="ARBA00022490"/>
    </source>
</evidence>
<keyword evidence="13" id="KW-0030">Aminoacyl-tRNA synthetase</keyword>
<proteinExistence type="predicted"/>
<evidence type="ECO:0000256" key="7">
    <source>
        <dbReference type="ARBA" id="ARBA00022555"/>
    </source>
</evidence>
<keyword evidence="11" id="KW-0694">RNA-binding</keyword>
<dbReference type="PANTHER" id="PTHR11586">
    <property type="entry name" value="TRNA-AMINOACYLATION COFACTOR ARC1 FAMILY MEMBER"/>
    <property type="match status" value="1"/>
</dbReference>
<dbReference type="InterPro" id="IPR051270">
    <property type="entry name" value="Tyrosine-tRNA_ligase_regulator"/>
</dbReference>
<evidence type="ECO:0000256" key="2">
    <source>
        <dbReference type="ARBA" id="ARBA00004496"/>
    </source>
</evidence>
<sequence>MSDEISFDEFKKMDLRTATILAAEPVAGKDKLFRLSIDIGEESPRTIVSGLRPLYSVEQLVGRQIIVVSNLAARKIAGIESKGMLLAVGDGVTILSLVGLDKPMPNGLSVE</sequence>
<dbReference type="SUPFAM" id="SSF50249">
    <property type="entry name" value="Nucleic acid-binding proteins"/>
    <property type="match status" value="1"/>
</dbReference>
<dbReference type="PROSITE" id="PS50886">
    <property type="entry name" value="TRBD"/>
    <property type="match status" value="1"/>
</dbReference>
<evidence type="ECO:0000256" key="11">
    <source>
        <dbReference type="ARBA" id="ARBA00022884"/>
    </source>
</evidence>
<dbReference type="Proteomes" id="UP000675968">
    <property type="component" value="Unassembled WGS sequence"/>
</dbReference>
<comment type="caution">
    <text evidence="17">The sequence shown here is derived from an EMBL/GenBank/DDBJ whole genome shotgun (WGS) entry which is preliminary data.</text>
</comment>
<keyword evidence="7" id="KW-0820">tRNA-binding</keyword>